<feature type="transmembrane region" description="Helical" evidence="1">
    <location>
        <begin position="39"/>
        <end position="61"/>
    </location>
</feature>
<sequence>MTLHEFLDALGIKVGVVIAGLSGGILRGLSRRRYTTREIVASPICGALAATYLTEPALFYLRAINWPLPQKDVAAMNATAFVVGICAMWIADLVFDAISRWVKGGRETP</sequence>
<evidence type="ECO:0000256" key="1">
    <source>
        <dbReference type="SAM" id="Phobius"/>
    </source>
</evidence>
<feature type="transmembrane region" description="Helical" evidence="1">
    <location>
        <begin position="73"/>
        <end position="95"/>
    </location>
</feature>
<keyword evidence="1" id="KW-0472">Membrane</keyword>
<evidence type="ECO:0000313" key="2">
    <source>
        <dbReference type="EMBL" id="SCB09212.1"/>
    </source>
</evidence>
<gene>
    <name evidence="2" type="ORF">GA0061100_101450</name>
</gene>
<keyword evidence="1" id="KW-0812">Transmembrane</keyword>
<evidence type="ECO:0000313" key="3">
    <source>
        <dbReference type="Proteomes" id="UP000186228"/>
    </source>
</evidence>
<dbReference type="OrthoDB" id="8084480at2"/>
<keyword evidence="1" id="KW-1133">Transmembrane helix</keyword>
<proteinExistence type="predicted"/>
<accession>A0A1C3U1F3</accession>
<protein>
    <submittedName>
        <fullName evidence="2">Uncharacterized protein</fullName>
    </submittedName>
</protein>
<feature type="transmembrane region" description="Helical" evidence="1">
    <location>
        <begin position="6"/>
        <end position="27"/>
    </location>
</feature>
<name>A0A1C3U1F3_9HYPH</name>
<dbReference type="STRING" id="52131.GA0061100_101450"/>
<dbReference type="RefSeq" id="WP_075850980.1">
    <property type="nucleotide sequence ID" value="NZ_FMAC01000001.1"/>
</dbReference>
<organism evidence="2 3">
    <name type="scientific">Rhizobium hainanense</name>
    <dbReference type="NCBI Taxonomy" id="52131"/>
    <lineage>
        <taxon>Bacteria</taxon>
        <taxon>Pseudomonadati</taxon>
        <taxon>Pseudomonadota</taxon>
        <taxon>Alphaproteobacteria</taxon>
        <taxon>Hyphomicrobiales</taxon>
        <taxon>Rhizobiaceae</taxon>
        <taxon>Rhizobium/Agrobacterium group</taxon>
        <taxon>Rhizobium</taxon>
    </lineage>
</organism>
<dbReference type="AlphaFoldDB" id="A0A1C3U1F3"/>
<reference evidence="3" key="1">
    <citation type="submission" date="2016-08" db="EMBL/GenBank/DDBJ databases">
        <authorList>
            <person name="Varghese N."/>
            <person name="Submissions Spin"/>
        </authorList>
    </citation>
    <scope>NUCLEOTIDE SEQUENCE [LARGE SCALE GENOMIC DNA]</scope>
    <source>
        <strain evidence="3">CCBAU 57015</strain>
    </source>
</reference>
<dbReference type="EMBL" id="FMAC01000001">
    <property type="protein sequence ID" value="SCB09212.1"/>
    <property type="molecule type" value="Genomic_DNA"/>
</dbReference>
<dbReference type="Proteomes" id="UP000186228">
    <property type="component" value="Unassembled WGS sequence"/>
</dbReference>
<keyword evidence="3" id="KW-1185">Reference proteome</keyword>